<evidence type="ECO:0000313" key="1">
    <source>
        <dbReference type="EMBL" id="REG85430.1"/>
    </source>
</evidence>
<comment type="caution">
    <text evidence="1">The sequence shown here is derived from an EMBL/GenBank/DDBJ whole genome shotgun (WGS) entry which is preliminary data.</text>
</comment>
<sequence length="44" mass="4816">MREAADGNALAEFFPAVAFNEMLDYICEFDAVEGIVSLSFQNGI</sequence>
<evidence type="ECO:0000313" key="2">
    <source>
        <dbReference type="Proteomes" id="UP000256405"/>
    </source>
</evidence>
<gene>
    <name evidence="1" type="ORF">C8N25_113120</name>
</gene>
<accession>A0A3E0DQT6</accession>
<reference evidence="1 2" key="1">
    <citation type="submission" date="2018-08" db="EMBL/GenBank/DDBJ databases">
        <title>Genomic Encyclopedia of Archaeal and Bacterial Type Strains, Phase II (KMG-II): from individual species to whole genera.</title>
        <authorList>
            <person name="Goeker M."/>
        </authorList>
    </citation>
    <scope>NUCLEOTIDE SEQUENCE [LARGE SCALE GENOMIC DNA]</scope>
    <source>
        <strain evidence="1 2">DSM 15986</strain>
    </source>
</reference>
<dbReference type="AlphaFoldDB" id="A0A3E0DQT6"/>
<name>A0A3E0DQT6_9BACT</name>
<dbReference type="EMBL" id="QUNF01000013">
    <property type="protein sequence ID" value="REG85430.1"/>
    <property type="molecule type" value="Genomic_DNA"/>
</dbReference>
<dbReference type="Proteomes" id="UP000256405">
    <property type="component" value="Unassembled WGS sequence"/>
</dbReference>
<proteinExistence type="predicted"/>
<organism evidence="1 2">
    <name type="scientific">Algoriphagus antarcticus</name>
    <dbReference type="NCBI Taxonomy" id="238540"/>
    <lineage>
        <taxon>Bacteria</taxon>
        <taxon>Pseudomonadati</taxon>
        <taxon>Bacteroidota</taxon>
        <taxon>Cytophagia</taxon>
        <taxon>Cytophagales</taxon>
        <taxon>Cyclobacteriaceae</taxon>
        <taxon>Algoriphagus</taxon>
    </lineage>
</organism>
<keyword evidence="2" id="KW-1185">Reference proteome</keyword>
<protein>
    <submittedName>
        <fullName evidence="1">Uncharacterized protein</fullName>
    </submittedName>
</protein>